<dbReference type="CDD" id="cd01066">
    <property type="entry name" value="APP_MetAP"/>
    <property type="match status" value="1"/>
</dbReference>
<dbReference type="EMBL" id="VBOR01000031">
    <property type="protein sequence ID" value="TMQ50595.1"/>
    <property type="molecule type" value="Genomic_DNA"/>
</dbReference>
<dbReference type="PANTHER" id="PTHR46112">
    <property type="entry name" value="AMINOPEPTIDASE"/>
    <property type="match status" value="1"/>
</dbReference>
<accession>A0A538SGU9</accession>
<dbReference type="InterPro" id="IPR050659">
    <property type="entry name" value="Peptidase_M24B"/>
</dbReference>
<feature type="domain" description="Peptidase M24" evidence="4">
    <location>
        <begin position="160"/>
        <end position="384"/>
    </location>
</feature>
<dbReference type="InterPro" id="IPR001131">
    <property type="entry name" value="Peptidase_M24B_aminopep-P_CS"/>
</dbReference>
<comment type="caution">
    <text evidence="5">The sequence shown here is derived from an EMBL/GenBank/DDBJ whole genome shotgun (WGS) entry which is preliminary data.</text>
</comment>
<evidence type="ECO:0000313" key="5">
    <source>
        <dbReference type="EMBL" id="TMQ50595.1"/>
    </source>
</evidence>
<dbReference type="Proteomes" id="UP000316292">
    <property type="component" value="Unassembled WGS sequence"/>
</dbReference>
<dbReference type="SUPFAM" id="SSF55920">
    <property type="entry name" value="Creatinase/aminopeptidase"/>
    <property type="match status" value="1"/>
</dbReference>
<dbReference type="PROSITE" id="PS00491">
    <property type="entry name" value="PROLINE_PEPTIDASE"/>
    <property type="match status" value="1"/>
</dbReference>
<dbReference type="AlphaFoldDB" id="A0A538SGU9"/>
<keyword evidence="1 3" id="KW-0479">Metal-binding</keyword>
<evidence type="ECO:0000259" key="4">
    <source>
        <dbReference type="Pfam" id="PF00557"/>
    </source>
</evidence>
<evidence type="ECO:0000313" key="6">
    <source>
        <dbReference type="Proteomes" id="UP000316292"/>
    </source>
</evidence>
<sequence>MKRDIDHLMNERGLGAAIVLQGEHMSPTFRYLTGPRAHLKGIVVWRPGQKPYLVHHAMERDSAAATGFALGDYGSLGWMKLLEDEGSQIKATARLIQKVLDTLGIRGRVLVDGVVQLGWYYHVLNHLREMKPDLEIVEDQDPGLFELARSTKDPDEVKTVRTVASVCERAYARIREIIQGARLEGKKLRDGEGPVTIGRLRREVRRVFFEAGLVEPHGNIIAMGRDAGVPHNEGNDKDVLEEGRPIVVDLYPAQENGGYYFDVTRTYCVGRAPQELKELHTLVHDAVRTTVDRLAVGTPGRVYQESVCDLFESHGHRTIRQDERVEEGYVHGLGHGIGLEVHERPRLSAASNPDLILPGSLFTVEPGLYYPSRGLGVRIEDVIYAHHDGSFENLTHVPYELEIAPA</sequence>
<name>A0A538SGU9_UNCEI</name>
<dbReference type="InterPro" id="IPR000994">
    <property type="entry name" value="Pept_M24"/>
</dbReference>
<keyword evidence="5" id="KW-0645">Protease</keyword>
<gene>
    <name evidence="5" type="ORF">E6K71_02210</name>
</gene>
<protein>
    <submittedName>
        <fullName evidence="5">Aminopeptidase P family protein</fullName>
    </submittedName>
</protein>
<reference evidence="5 6" key="1">
    <citation type="journal article" date="2019" name="Nat. Microbiol.">
        <title>Mediterranean grassland soil C-N compound turnover is dependent on rainfall and depth, and is mediated by genomically divergent microorganisms.</title>
        <authorList>
            <person name="Diamond S."/>
            <person name="Andeer P.F."/>
            <person name="Li Z."/>
            <person name="Crits-Christoph A."/>
            <person name="Burstein D."/>
            <person name="Anantharaman K."/>
            <person name="Lane K.R."/>
            <person name="Thomas B.C."/>
            <person name="Pan C."/>
            <person name="Northen T.R."/>
            <person name="Banfield J.F."/>
        </authorList>
    </citation>
    <scope>NUCLEOTIDE SEQUENCE [LARGE SCALE GENOMIC DNA]</scope>
    <source>
        <strain evidence="5">WS_1</strain>
    </source>
</reference>
<dbReference type="GO" id="GO:0004177">
    <property type="term" value="F:aminopeptidase activity"/>
    <property type="evidence" value="ECO:0007669"/>
    <property type="project" value="UniProtKB-KW"/>
</dbReference>
<dbReference type="Gene3D" id="3.90.230.10">
    <property type="entry name" value="Creatinase/methionine aminopeptidase superfamily"/>
    <property type="match status" value="1"/>
</dbReference>
<dbReference type="Pfam" id="PF00557">
    <property type="entry name" value="Peptidase_M24"/>
    <property type="match status" value="1"/>
</dbReference>
<keyword evidence="2" id="KW-0378">Hydrolase</keyword>
<dbReference type="GO" id="GO:0046872">
    <property type="term" value="F:metal ion binding"/>
    <property type="evidence" value="ECO:0007669"/>
    <property type="project" value="UniProtKB-KW"/>
</dbReference>
<keyword evidence="5" id="KW-0031">Aminopeptidase</keyword>
<evidence type="ECO:0000256" key="1">
    <source>
        <dbReference type="ARBA" id="ARBA00022723"/>
    </source>
</evidence>
<evidence type="ECO:0000256" key="3">
    <source>
        <dbReference type="RuleBase" id="RU000590"/>
    </source>
</evidence>
<dbReference type="InterPro" id="IPR036005">
    <property type="entry name" value="Creatinase/aminopeptidase-like"/>
</dbReference>
<organism evidence="5 6">
    <name type="scientific">Eiseniibacteriota bacterium</name>
    <dbReference type="NCBI Taxonomy" id="2212470"/>
    <lineage>
        <taxon>Bacteria</taxon>
        <taxon>Candidatus Eiseniibacteriota</taxon>
    </lineage>
</organism>
<comment type="similarity">
    <text evidence="3">Belongs to the peptidase M24B family.</text>
</comment>
<dbReference type="PANTHER" id="PTHR46112:SF2">
    <property type="entry name" value="XAA-PRO AMINOPEPTIDASE P-RELATED"/>
    <property type="match status" value="1"/>
</dbReference>
<proteinExistence type="inferred from homology"/>
<evidence type="ECO:0000256" key="2">
    <source>
        <dbReference type="ARBA" id="ARBA00022801"/>
    </source>
</evidence>